<keyword evidence="2" id="KW-0805">Transcription regulation</keyword>
<keyword evidence="3" id="KW-0804">Transcription</keyword>
<evidence type="ECO:0000259" key="6">
    <source>
        <dbReference type="PROSITE" id="PS50888"/>
    </source>
</evidence>
<proteinExistence type="predicted"/>
<dbReference type="InterPro" id="IPR036638">
    <property type="entry name" value="HLH_DNA-bd_sf"/>
</dbReference>
<dbReference type="PROSITE" id="PS50888">
    <property type="entry name" value="BHLH"/>
    <property type="match status" value="1"/>
</dbReference>
<evidence type="ECO:0000256" key="5">
    <source>
        <dbReference type="SAM" id="Coils"/>
    </source>
</evidence>
<evidence type="ECO:0000256" key="1">
    <source>
        <dbReference type="ARBA" id="ARBA00004123"/>
    </source>
</evidence>
<dbReference type="PANTHER" id="PTHR46117:SF3">
    <property type="entry name" value="FI24210P1"/>
    <property type="match status" value="1"/>
</dbReference>
<evidence type="ECO:0000313" key="8">
    <source>
        <dbReference type="Proteomes" id="UP001642540"/>
    </source>
</evidence>
<dbReference type="SMART" id="SM00353">
    <property type="entry name" value="HLH"/>
    <property type="match status" value="1"/>
</dbReference>
<dbReference type="Pfam" id="PF00010">
    <property type="entry name" value="HLH"/>
    <property type="match status" value="1"/>
</dbReference>
<comment type="caution">
    <text evidence="7">The sequence shown here is derived from an EMBL/GenBank/DDBJ whole genome shotgun (WGS) entry which is preliminary data.</text>
</comment>
<dbReference type="InterPro" id="IPR051732">
    <property type="entry name" value="USF"/>
</dbReference>
<dbReference type="Proteomes" id="UP001642540">
    <property type="component" value="Unassembled WGS sequence"/>
</dbReference>
<organism evidence="7 8">
    <name type="scientific">Orchesella dallaii</name>
    <dbReference type="NCBI Taxonomy" id="48710"/>
    <lineage>
        <taxon>Eukaryota</taxon>
        <taxon>Metazoa</taxon>
        <taxon>Ecdysozoa</taxon>
        <taxon>Arthropoda</taxon>
        <taxon>Hexapoda</taxon>
        <taxon>Collembola</taxon>
        <taxon>Entomobryomorpha</taxon>
        <taxon>Entomobryoidea</taxon>
        <taxon>Orchesellidae</taxon>
        <taxon>Orchesellinae</taxon>
        <taxon>Orchesella</taxon>
    </lineage>
</organism>
<evidence type="ECO:0000256" key="4">
    <source>
        <dbReference type="ARBA" id="ARBA00023242"/>
    </source>
</evidence>
<evidence type="ECO:0000256" key="2">
    <source>
        <dbReference type="ARBA" id="ARBA00023015"/>
    </source>
</evidence>
<dbReference type="PANTHER" id="PTHR46117">
    <property type="entry name" value="FI24210P1"/>
    <property type="match status" value="1"/>
</dbReference>
<feature type="coiled-coil region" evidence="5">
    <location>
        <begin position="189"/>
        <end position="233"/>
    </location>
</feature>
<dbReference type="Gene3D" id="4.10.280.10">
    <property type="entry name" value="Helix-loop-helix DNA-binding domain"/>
    <property type="match status" value="1"/>
</dbReference>
<evidence type="ECO:0000256" key="3">
    <source>
        <dbReference type="ARBA" id="ARBA00023163"/>
    </source>
</evidence>
<keyword evidence="5" id="KW-0175">Coiled coil</keyword>
<dbReference type="SUPFAM" id="SSF47459">
    <property type="entry name" value="HLH, helix-loop-helix DNA-binding domain"/>
    <property type="match status" value="1"/>
</dbReference>
<evidence type="ECO:0000313" key="7">
    <source>
        <dbReference type="EMBL" id="CAL8099435.1"/>
    </source>
</evidence>
<dbReference type="CDD" id="cd11396">
    <property type="entry name" value="bHLHzip_USF"/>
    <property type="match status" value="1"/>
</dbReference>
<feature type="domain" description="BHLH" evidence="6">
    <location>
        <begin position="138"/>
        <end position="192"/>
    </location>
</feature>
<name>A0ABP1QDZ8_9HEXA</name>
<keyword evidence="8" id="KW-1185">Reference proteome</keyword>
<sequence>MDVFEVIDQKDDYSSEEEVSIKTEDSMDIPTTVTIVEEDGTTSVVDDASIVTDPGPNNPIQFGQAASGVTYRVVNIPDEPVYQATTGVQVISPGVNGQYYVVGSQNVLGRPLAARPQIIDARSLGRVSIGKVGHRDEKKRATHNEVERRRRDKINGWITKLSKIVPNADEGSKQSQSKGGVLAKAFEYIQELRSTNIRLASTLKEHENTAEELDAFKQEIAELRRENLMLKQQIGPTEDDSTVIITTSDD</sequence>
<dbReference type="EMBL" id="CAXLJM020000031">
    <property type="protein sequence ID" value="CAL8099435.1"/>
    <property type="molecule type" value="Genomic_DNA"/>
</dbReference>
<comment type="subcellular location">
    <subcellularLocation>
        <location evidence="1">Nucleus</location>
    </subcellularLocation>
</comment>
<gene>
    <name evidence="7" type="ORF">ODALV1_LOCUS10239</name>
</gene>
<dbReference type="InterPro" id="IPR011598">
    <property type="entry name" value="bHLH_dom"/>
</dbReference>
<keyword evidence="4" id="KW-0539">Nucleus</keyword>
<reference evidence="7 8" key="1">
    <citation type="submission" date="2024-08" db="EMBL/GenBank/DDBJ databases">
        <authorList>
            <person name="Cucini C."/>
            <person name="Frati F."/>
        </authorList>
    </citation>
    <scope>NUCLEOTIDE SEQUENCE [LARGE SCALE GENOMIC DNA]</scope>
</reference>
<accession>A0ABP1QDZ8</accession>
<protein>
    <recommendedName>
        <fullName evidence="6">BHLH domain-containing protein</fullName>
    </recommendedName>
</protein>